<reference evidence="2 3" key="1">
    <citation type="submission" date="2018-09" db="EMBL/GenBank/DDBJ databases">
        <title>Phylogeny of the Shewanellaceae, and recommendation for two new genera, Pseudoshewanella and Parashewanella.</title>
        <authorList>
            <person name="Wang G."/>
        </authorList>
    </citation>
    <scope>NUCLEOTIDE SEQUENCE [LARGE SCALE GENOMIC DNA]</scope>
    <source>
        <strain evidence="2 3">KCTC 22492</strain>
    </source>
</reference>
<dbReference type="RefSeq" id="WP_121852311.1">
    <property type="nucleotide sequence ID" value="NZ_JAKILH010000046.1"/>
</dbReference>
<organism evidence="2 3">
    <name type="scientific">Parashewanella spongiae</name>
    <dbReference type="NCBI Taxonomy" id="342950"/>
    <lineage>
        <taxon>Bacteria</taxon>
        <taxon>Pseudomonadati</taxon>
        <taxon>Pseudomonadota</taxon>
        <taxon>Gammaproteobacteria</taxon>
        <taxon>Alteromonadales</taxon>
        <taxon>Shewanellaceae</taxon>
        <taxon>Parashewanella</taxon>
    </lineage>
</organism>
<name>A0A3A6U0D6_9GAMM</name>
<evidence type="ECO:0000313" key="3">
    <source>
        <dbReference type="Proteomes" id="UP000273022"/>
    </source>
</evidence>
<evidence type="ECO:0000256" key="1">
    <source>
        <dbReference type="SAM" id="MobiDB-lite"/>
    </source>
</evidence>
<protein>
    <submittedName>
        <fullName evidence="2">Uncharacterized protein</fullName>
    </submittedName>
</protein>
<dbReference type="AlphaFoldDB" id="A0A3A6U0D6"/>
<dbReference type="Proteomes" id="UP000273022">
    <property type="component" value="Unassembled WGS sequence"/>
</dbReference>
<proteinExistence type="predicted"/>
<feature type="compositionally biased region" description="Basic and acidic residues" evidence="1">
    <location>
        <begin position="1165"/>
        <end position="1174"/>
    </location>
</feature>
<comment type="caution">
    <text evidence="2">The sequence shown here is derived from an EMBL/GenBank/DDBJ whole genome shotgun (WGS) entry which is preliminary data.</text>
</comment>
<dbReference type="OrthoDB" id="9791537at2"/>
<dbReference type="EMBL" id="QYYH01000015">
    <property type="protein sequence ID" value="RJY18786.1"/>
    <property type="molecule type" value="Genomic_DNA"/>
</dbReference>
<feature type="compositionally biased region" description="Basic residues" evidence="1">
    <location>
        <begin position="254"/>
        <end position="284"/>
    </location>
</feature>
<keyword evidence="3" id="KW-1185">Reference proteome</keyword>
<sequence>MSLTLNSSLSTLSAFLPEVHDEPTKPESVQASQSVSEPSEIFESIDKLKANDRVKLAKTIRGSRFETGLVTDYKMNEELEFYITNIPDDEFETLLPFLEGTETDEEILFDDAICFQLINLKVNHKPKFLFSPTCTELPLGAAENVEVVDFELDSPKSDSDFEGFETSELIRPDAPQILPTEEHTISTSQPMEQVTTLDLRCSEKMDISSESDIVEKDSCPHTLSVTGATLLPSPSLEESKPNHQKQHLTEPSVKKVKRVKTPSLRSKKKHLPKANLKTHHHKKRVSDPSLVKDSQKKNEKKIASKTKASRKVSPSGLRLKGLAKTMYDLDKPQFKKQFPKSIYEFVNMYGKDATYEVNSQIEKQKGLIQRINLACSLQRRTSSQLAEIATGSRQFIQGMKPGNRNVYRNVRLLQIAAIAHELKVHPIWLLNGNGDMYPKDETVLGESEGAIRLQDMPRARVCRYLRTQAAEELPESVRSFITQYLPALYLNKNVDIDFDQFLNRLDEKLKEHDTSYRKAGFKIDPRKPHLVIAMRKEPSKISLIDFCALSIALKCNPFWLAGKTDETQYHDKHFKSFSIEVMQTIFEHCVSPIDLAMSGFSIDKKSFCRPFESSALSEAKSRFIQQFSGMEILPQAQLINGRYRYTSKKLARSVQNFIDAGLPTYTFNRQRYKVVYTNMLDSIKQGNSITPLQVISLSNAMQCTPATLLSGKYQPKPSYTREGFDATVNTVRYENTLAVRLMRAGLFSETEYSISIRSLLESRPCLDFIGLKDDSERKVVLNRIDFRSATLGLTRDQIFRMIYNNPNVRTYDFLKVNMNYVQLCGFAHILGVRPQWLLAGEEQQCDPEQTPHMIEITEHEEAHHNLLKRLSKEEFEDSKKDLPTEISMELQQYYGDPSSKQLMLNDEEERNAMCNRMKREALAQNVSLNYLGIFVTGFEKSVTNLVSKRCRSVDRLVFTAIAYSLNLSPHWLKTGNGQQYLEPSQPSLLQKKQVEKLEDIPATPPKAYEIIDSIIAEKNDTKISDNLKTLFFTFCKNKSVISNNSRQEGNQLKFKDEKQRLNFIKRLELAANAQGLVGDDLARGCNKPGILTRLKHNSTRNNERSFVSFYEIACLSLLIGVNPDWLATGEGIISLPEQKPLLIRYPSFCKVTEASSKLNKGLKKKSQEKLESNPKRHAGEKRSHESTTTSASKRSKQEHDIPLNV</sequence>
<feature type="region of interest" description="Disordered" evidence="1">
    <location>
        <begin position="1158"/>
        <end position="1205"/>
    </location>
</feature>
<gene>
    <name evidence="2" type="ORF">D5R81_03710</name>
</gene>
<feature type="compositionally biased region" description="Basic and acidic residues" evidence="1">
    <location>
        <begin position="293"/>
        <end position="302"/>
    </location>
</feature>
<accession>A0A3A6U0D6</accession>
<feature type="compositionally biased region" description="Basic and acidic residues" evidence="1">
    <location>
        <begin position="1195"/>
        <end position="1205"/>
    </location>
</feature>
<feature type="region of interest" description="Disordered" evidence="1">
    <location>
        <begin position="231"/>
        <end position="314"/>
    </location>
</feature>
<evidence type="ECO:0000313" key="2">
    <source>
        <dbReference type="EMBL" id="RJY18786.1"/>
    </source>
</evidence>